<dbReference type="EMBL" id="CP036291">
    <property type="protein sequence ID" value="QDU91077.1"/>
    <property type="molecule type" value="Genomic_DNA"/>
</dbReference>
<organism evidence="4 5">
    <name type="scientific">Pirellulimonas nuda</name>
    <dbReference type="NCBI Taxonomy" id="2528009"/>
    <lineage>
        <taxon>Bacteria</taxon>
        <taxon>Pseudomonadati</taxon>
        <taxon>Planctomycetota</taxon>
        <taxon>Planctomycetia</taxon>
        <taxon>Pirellulales</taxon>
        <taxon>Lacipirellulaceae</taxon>
        <taxon>Pirellulimonas</taxon>
    </lineage>
</organism>
<keyword evidence="1 4" id="KW-0489">Methyltransferase</keyword>
<gene>
    <name evidence="4" type="primary">egtD</name>
    <name evidence="4" type="ORF">Pla175_44950</name>
</gene>
<dbReference type="OrthoDB" id="5289726at2"/>
<dbReference type="Proteomes" id="UP000317429">
    <property type="component" value="Chromosome"/>
</dbReference>
<proteinExistence type="predicted"/>
<dbReference type="InterPro" id="IPR029063">
    <property type="entry name" value="SAM-dependent_MTases_sf"/>
</dbReference>
<dbReference type="GO" id="GO:0032259">
    <property type="term" value="P:methylation"/>
    <property type="evidence" value="ECO:0007669"/>
    <property type="project" value="UniProtKB-KW"/>
</dbReference>
<dbReference type="KEGG" id="pnd:Pla175_44950"/>
<dbReference type="GO" id="GO:0052706">
    <property type="term" value="F:L-histidine N(alpha)-methyltransferase activity"/>
    <property type="evidence" value="ECO:0007669"/>
    <property type="project" value="UniProtKB-EC"/>
</dbReference>
<dbReference type="AlphaFoldDB" id="A0A518DHW9"/>
<evidence type="ECO:0000256" key="1">
    <source>
        <dbReference type="ARBA" id="ARBA00022603"/>
    </source>
</evidence>
<reference evidence="4 5" key="1">
    <citation type="submission" date="2019-02" db="EMBL/GenBank/DDBJ databases">
        <title>Deep-cultivation of Planctomycetes and their phenomic and genomic characterization uncovers novel biology.</title>
        <authorList>
            <person name="Wiegand S."/>
            <person name="Jogler M."/>
            <person name="Boedeker C."/>
            <person name="Pinto D."/>
            <person name="Vollmers J."/>
            <person name="Rivas-Marin E."/>
            <person name="Kohn T."/>
            <person name="Peeters S.H."/>
            <person name="Heuer A."/>
            <person name="Rast P."/>
            <person name="Oberbeckmann S."/>
            <person name="Bunk B."/>
            <person name="Jeske O."/>
            <person name="Meyerdierks A."/>
            <person name="Storesund J.E."/>
            <person name="Kallscheuer N."/>
            <person name="Luecker S."/>
            <person name="Lage O.M."/>
            <person name="Pohl T."/>
            <person name="Merkel B.J."/>
            <person name="Hornburger P."/>
            <person name="Mueller R.-W."/>
            <person name="Bruemmer F."/>
            <person name="Labrenz M."/>
            <person name="Spormann A.M."/>
            <person name="Op den Camp H."/>
            <person name="Overmann J."/>
            <person name="Amann R."/>
            <person name="Jetten M.S.M."/>
            <person name="Mascher T."/>
            <person name="Medema M.H."/>
            <person name="Devos D.P."/>
            <person name="Kaster A.-K."/>
            <person name="Ovreas L."/>
            <person name="Rohde M."/>
            <person name="Galperin M.Y."/>
            <person name="Jogler C."/>
        </authorList>
    </citation>
    <scope>NUCLEOTIDE SEQUENCE [LARGE SCALE GENOMIC DNA]</scope>
    <source>
        <strain evidence="4 5">Pla175</strain>
    </source>
</reference>
<evidence type="ECO:0000256" key="2">
    <source>
        <dbReference type="ARBA" id="ARBA00022679"/>
    </source>
</evidence>
<evidence type="ECO:0000259" key="3">
    <source>
        <dbReference type="Pfam" id="PF10017"/>
    </source>
</evidence>
<dbReference type="SUPFAM" id="SSF53335">
    <property type="entry name" value="S-adenosyl-L-methionine-dependent methyltransferases"/>
    <property type="match status" value="1"/>
</dbReference>
<dbReference type="EC" id="2.1.1.44" evidence="4"/>
<dbReference type="InterPro" id="IPR051128">
    <property type="entry name" value="EgtD_Methyltrsf_superfamily"/>
</dbReference>
<dbReference type="PIRSF" id="PIRSF018005">
    <property type="entry name" value="UCP018005"/>
    <property type="match status" value="1"/>
</dbReference>
<dbReference type="InterPro" id="IPR035094">
    <property type="entry name" value="EgtD"/>
</dbReference>
<evidence type="ECO:0000313" key="4">
    <source>
        <dbReference type="EMBL" id="QDU91077.1"/>
    </source>
</evidence>
<dbReference type="Gene3D" id="3.40.50.150">
    <property type="entry name" value="Vaccinia Virus protein VP39"/>
    <property type="match status" value="1"/>
</dbReference>
<dbReference type="NCBIfam" id="TIGR03438">
    <property type="entry name" value="egtD_ergothio"/>
    <property type="match status" value="1"/>
</dbReference>
<dbReference type="PANTHER" id="PTHR43397">
    <property type="entry name" value="ERGOTHIONEINE BIOSYNTHESIS PROTEIN 1"/>
    <property type="match status" value="1"/>
</dbReference>
<sequence>MRRPGVSSTLSALVAPPPSRAAAAFRRDVLTGLSSRAKHIHCKYLYDRPGSLLFDKICELPEYYPTRTERAILTRHAASIARQIGPRAALVEYGSGSSVKSRLLLDAMIDPIAYVPVDISLRHLEASAAGIARAYPAVDVLPVCADFSQGFSLPDFPRPPSHSAVFFPGSTIGNFLPDAARGLLSGIARLVGVGGGLVIGFDLQKDPRVIEAAYNDREGVTAAFNLNLLHRINRELDGRFEVDRFAHRAVYQDAQGRVSISLVSRQRQTVEIGDASIAFEAGESIHTEYSHKYTLPQFEAMAASAGMGVHRVWTDPKQWFAVAHCVVERPS</sequence>
<dbReference type="InterPro" id="IPR017804">
    <property type="entry name" value="MeTrfase_EgtD-like"/>
</dbReference>
<keyword evidence="2 4" id="KW-0808">Transferase</keyword>
<dbReference type="PANTHER" id="PTHR43397:SF1">
    <property type="entry name" value="ERGOTHIONEINE BIOSYNTHESIS PROTEIN 1"/>
    <property type="match status" value="1"/>
</dbReference>
<accession>A0A518DHW9</accession>
<protein>
    <submittedName>
        <fullName evidence="4">Histidine-specific methyltransferase EgtD</fullName>
        <ecNumber evidence="4">2.1.1.44</ecNumber>
    </submittedName>
</protein>
<dbReference type="InterPro" id="IPR019257">
    <property type="entry name" value="MeTrfase_dom"/>
</dbReference>
<evidence type="ECO:0000313" key="5">
    <source>
        <dbReference type="Proteomes" id="UP000317429"/>
    </source>
</evidence>
<feature type="domain" description="Histidine-specific methyltransferase SAM-dependent" evidence="3">
    <location>
        <begin position="25"/>
        <end position="325"/>
    </location>
</feature>
<name>A0A518DHW9_9BACT</name>
<keyword evidence="5" id="KW-1185">Reference proteome</keyword>
<dbReference type="Pfam" id="PF10017">
    <property type="entry name" value="Methyltransf_33"/>
    <property type="match status" value="1"/>
</dbReference>